<evidence type="ECO:0000256" key="5">
    <source>
        <dbReference type="ARBA" id="ARBA00040228"/>
    </source>
</evidence>
<dbReference type="Pfam" id="PF00460">
    <property type="entry name" value="Flg_bb_rod"/>
    <property type="match status" value="1"/>
</dbReference>
<evidence type="ECO:0000313" key="10">
    <source>
        <dbReference type="EMBL" id="MBB4865366.1"/>
    </source>
</evidence>
<dbReference type="RefSeq" id="WP_184592778.1">
    <property type="nucleotide sequence ID" value="NZ_JACHLI010000018.1"/>
</dbReference>
<dbReference type="Pfam" id="PF06429">
    <property type="entry name" value="Flg_bbr_C"/>
    <property type="match status" value="1"/>
</dbReference>
<evidence type="ECO:0000256" key="1">
    <source>
        <dbReference type="ARBA" id="ARBA00004117"/>
    </source>
</evidence>
<evidence type="ECO:0000256" key="2">
    <source>
        <dbReference type="ARBA" id="ARBA00009677"/>
    </source>
</evidence>
<dbReference type="InterPro" id="IPR001444">
    <property type="entry name" value="Flag_bb_rod_N"/>
</dbReference>
<comment type="subunit">
    <text evidence="4 6">The basal body constitutes a major portion of the flagellar organelle and consists of five rings (E,L,P,S, and M) mounted on a central rod. The rod consists of about 26 subunits of FlgG in the distal portion, and FlgB, FlgC and FlgF are thought to build up the proximal portion of the rod with about 6 subunits each.</text>
</comment>
<keyword evidence="10" id="KW-0282">Flagellum</keyword>
<accession>A0A7W7KMS6</accession>
<name>A0A7W7KMS6_PSENT</name>
<evidence type="ECO:0000256" key="3">
    <source>
        <dbReference type="ARBA" id="ARBA00023143"/>
    </source>
</evidence>
<dbReference type="SUPFAM" id="SSF117143">
    <property type="entry name" value="Flagellar hook protein flgE"/>
    <property type="match status" value="1"/>
</dbReference>
<proteinExistence type="inferred from homology"/>
<dbReference type="NCBIfam" id="TIGR03506">
    <property type="entry name" value="FlgEFG_subfam"/>
    <property type="match status" value="1"/>
</dbReference>
<gene>
    <name evidence="10" type="ORF">HNP46_004247</name>
</gene>
<comment type="caution">
    <text evidence="10">The sequence shown here is derived from an EMBL/GenBank/DDBJ whole genome shotgun (WGS) entry which is preliminary data.</text>
</comment>
<evidence type="ECO:0000259" key="9">
    <source>
        <dbReference type="Pfam" id="PF22692"/>
    </source>
</evidence>
<evidence type="ECO:0000259" key="8">
    <source>
        <dbReference type="Pfam" id="PF06429"/>
    </source>
</evidence>
<keyword evidence="3 6" id="KW-0975">Bacterial flagellum</keyword>
<dbReference type="GO" id="GO:0071978">
    <property type="term" value="P:bacterial-type flagellum-dependent swarming motility"/>
    <property type="evidence" value="ECO:0007669"/>
    <property type="project" value="TreeGrafter"/>
</dbReference>
<dbReference type="InterPro" id="IPR020013">
    <property type="entry name" value="Flagellar_FlgE/F/G"/>
</dbReference>
<dbReference type="PANTHER" id="PTHR30435:SF18">
    <property type="entry name" value="FLAGELLAR BASAL-BODY ROD PROTEIN FLGF"/>
    <property type="match status" value="1"/>
</dbReference>
<comment type="similarity">
    <text evidence="2 6">Belongs to the flagella basal body rod proteins family.</text>
</comment>
<reference evidence="10 11" key="1">
    <citation type="submission" date="2020-08" db="EMBL/GenBank/DDBJ databases">
        <title>Functional genomics of gut bacteria from endangered species of beetles.</title>
        <authorList>
            <person name="Carlos-Shanley C."/>
        </authorList>
    </citation>
    <scope>NUCLEOTIDE SEQUENCE [LARGE SCALE GENOMIC DNA]</scope>
    <source>
        <strain evidence="10 11">S00179</strain>
    </source>
</reference>
<dbReference type="AlphaFoldDB" id="A0A7W7KMS6"/>
<dbReference type="InterPro" id="IPR010930">
    <property type="entry name" value="Flg_bb/hook_C_dom"/>
</dbReference>
<dbReference type="Pfam" id="PF22692">
    <property type="entry name" value="LlgE_F_G_D1"/>
    <property type="match status" value="1"/>
</dbReference>
<evidence type="ECO:0000256" key="6">
    <source>
        <dbReference type="RuleBase" id="RU362116"/>
    </source>
</evidence>
<dbReference type="GO" id="GO:0030694">
    <property type="term" value="C:bacterial-type flagellum basal body, rod"/>
    <property type="evidence" value="ECO:0007669"/>
    <property type="project" value="UniProtKB-UniRule"/>
</dbReference>
<dbReference type="PANTHER" id="PTHR30435">
    <property type="entry name" value="FLAGELLAR PROTEIN"/>
    <property type="match status" value="1"/>
</dbReference>
<evidence type="ECO:0000256" key="4">
    <source>
        <dbReference type="ARBA" id="ARBA00038560"/>
    </source>
</evidence>
<dbReference type="Proteomes" id="UP000566995">
    <property type="component" value="Unassembled WGS sequence"/>
</dbReference>
<dbReference type="EMBL" id="JACHLI010000018">
    <property type="protein sequence ID" value="MBB4865366.1"/>
    <property type="molecule type" value="Genomic_DNA"/>
</dbReference>
<dbReference type="InterPro" id="IPR053967">
    <property type="entry name" value="LlgE_F_G-like_D1"/>
</dbReference>
<keyword evidence="10" id="KW-0966">Cell projection</keyword>
<feature type="domain" description="Flagellar basal-body/hook protein C-terminal" evidence="8">
    <location>
        <begin position="202"/>
        <end position="246"/>
    </location>
</feature>
<sequence length="250" mass="26610">MDRMIYTGMAAASESFHQQAVLAGNIANISTPGFRAQLDAMKSMEVQGDGLKTRTLAYETTPGADFTMGPIQTTGRNLDVALEQNAWLAVQTQDGREAYTKNGDIQVDRNGQMLIGGRPVVGDNGPINVPLDSEVSIGPDGTISVIEAGQGPTTIAQAGKLKMVKAGRDELVRGDDGLFRSKPDAQGVSQPLAANEDMRLTAGALEGSNVSPTSSMVDMIASQRRYDMNMKTISTANDNAQRANDLFRIS</sequence>
<evidence type="ECO:0000259" key="7">
    <source>
        <dbReference type="Pfam" id="PF00460"/>
    </source>
</evidence>
<feature type="domain" description="Flagellar basal body rod protein N-terminal" evidence="7">
    <location>
        <begin position="5"/>
        <end position="35"/>
    </location>
</feature>
<dbReference type="InterPro" id="IPR037925">
    <property type="entry name" value="FlgE/F/G-like"/>
</dbReference>
<dbReference type="NCBIfam" id="NF009280">
    <property type="entry name" value="PRK12640.1"/>
    <property type="match status" value="1"/>
</dbReference>
<feature type="domain" description="Flagellar hook protein FlgE/F/G-like D1" evidence="9">
    <location>
        <begin position="83"/>
        <end position="145"/>
    </location>
</feature>
<organism evidence="10 11">
    <name type="scientific">Pseudomonas nitroreducens</name>
    <dbReference type="NCBI Taxonomy" id="46680"/>
    <lineage>
        <taxon>Bacteria</taxon>
        <taxon>Pseudomonadati</taxon>
        <taxon>Pseudomonadota</taxon>
        <taxon>Gammaproteobacteria</taxon>
        <taxon>Pseudomonadales</taxon>
        <taxon>Pseudomonadaceae</taxon>
        <taxon>Pseudomonas</taxon>
    </lineage>
</organism>
<keyword evidence="10" id="KW-0969">Cilium</keyword>
<evidence type="ECO:0000313" key="11">
    <source>
        <dbReference type="Proteomes" id="UP000566995"/>
    </source>
</evidence>
<protein>
    <recommendedName>
        <fullName evidence="5 6">Flagellar basal-body rod protein FlgF</fullName>
    </recommendedName>
</protein>
<comment type="subcellular location">
    <subcellularLocation>
        <location evidence="1 6">Bacterial flagellum basal body</location>
    </subcellularLocation>
</comment>